<dbReference type="GO" id="GO:0007265">
    <property type="term" value="P:Ras protein signal transduction"/>
    <property type="evidence" value="ECO:0007669"/>
    <property type="project" value="TreeGrafter"/>
</dbReference>
<dbReference type="InterPro" id="IPR008937">
    <property type="entry name" value="Ras-like_GEF"/>
</dbReference>
<dbReference type="InterPro" id="IPR023578">
    <property type="entry name" value="Ras_GEF_dom_sf"/>
</dbReference>
<evidence type="ECO:0000259" key="5">
    <source>
        <dbReference type="PROSITE" id="PS50212"/>
    </source>
</evidence>
<dbReference type="STRING" id="1198029.A0A1U7LLT0"/>
<feature type="region of interest" description="Disordered" evidence="3">
    <location>
        <begin position="1"/>
        <end position="23"/>
    </location>
</feature>
<dbReference type="InterPro" id="IPR001895">
    <property type="entry name" value="RASGEF_cat_dom"/>
</dbReference>
<accession>A0A1U7LLT0</accession>
<dbReference type="GO" id="GO:0005886">
    <property type="term" value="C:plasma membrane"/>
    <property type="evidence" value="ECO:0007669"/>
    <property type="project" value="TreeGrafter"/>
</dbReference>
<dbReference type="Gene3D" id="1.10.840.10">
    <property type="entry name" value="Ras guanine-nucleotide exchange factors catalytic domain"/>
    <property type="match status" value="1"/>
</dbReference>
<dbReference type="InterPro" id="IPR000651">
    <property type="entry name" value="Ras-like_Gua-exchang_fac_N"/>
</dbReference>
<feature type="domain" description="N-terminal Ras-GEF" evidence="5">
    <location>
        <begin position="215"/>
        <end position="337"/>
    </location>
</feature>
<dbReference type="SUPFAM" id="SSF48366">
    <property type="entry name" value="Ras GEF"/>
    <property type="match status" value="1"/>
</dbReference>
<name>A0A1U7LLT0_NEOID</name>
<evidence type="ECO:0000259" key="4">
    <source>
        <dbReference type="PROSITE" id="PS50009"/>
    </source>
</evidence>
<evidence type="ECO:0000256" key="2">
    <source>
        <dbReference type="PROSITE-ProRule" id="PRU00168"/>
    </source>
</evidence>
<evidence type="ECO:0000256" key="1">
    <source>
        <dbReference type="ARBA" id="ARBA00022658"/>
    </source>
</evidence>
<feature type="domain" description="Ras-GEF" evidence="4">
    <location>
        <begin position="867"/>
        <end position="1113"/>
    </location>
</feature>
<dbReference type="Gene3D" id="1.20.870.10">
    <property type="entry name" value="Son of sevenless (SoS) protein Chain: S domain 1"/>
    <property type="match status" value="1"/>
</dbReference>
<dbReference type="AlphaFoldDB" id="A0A1U7LLT0"/>
<dbReference type="Pfam" id="PF00617">
    <property type="entry name" value="RasGEF"/>
    <property type="match status" value="1"/>
</dbReference>
<reference evidence="6 7" key="1">
    <citation type="submission" date="2016-04" db="EMBL/GenBank/DDBJ databases">
        <title>Evolutionary innovation and constraint leading to complex multicellularity in the Ascomycota.</title>
        <authorList>
            <person name="Cisse O."/>
            <person name="Nguyen A."/>
            <person name="Hewitt D.A."/>
            <person name="Jedd G."/>
            <person name="Stajich J.E."/>
        </authorList>
    </citation>
    <scope>NUCLEOTIDE SEQUENCE [LARGE SCALE GENOMIC DNA]</scope>
    <source>
        <strain evidence="6 7">DAH-3</strain>
    </source>
</reference>
<dbReference type="CDD" id="cd06224">
    <property type="entry name" value="REM"/>
    <property type="match status" value="1"/>
</dbReference>
<keyword evidence="1 2" id="KW-0344">Guanine-nucleotide releasing factor</keyword>
<dbReference type="PANTHER" id="PTHR23113">
    <property type="entry name" value="GUANINE NUCLEOTIDE EXCHANGE FACTOR"/>
    <property type="match status" value="1"/>
</dbReference>
<dbReference type="SMART" id="SM00229">
    <property type="entry name" value="RasGEFN"/>
    <property type="match status" value="1"/>
</dbReference>
<dbReference type="GO" id="GO:0005085">
    <property type="term" value="F:guanyl-nucleotide exchange factor activity"/>
    <property type="evidence" value="ECO:0007669"/>
    <property type="project" value="UniProtKB-KW"/>
</dbReference>
<dbReference type="EMBL" id="LXFE01001416">
    <property type="protein sequence ID" value="OLL23620.1"/>
    <property type="molecule type" value="Genomic_DNA"/>
</dbReference>
<dbReference type="InterPro" id="IPR036964">
    <property type="entry name" value="RASGEF_cat_dom_sf"/>
</dbReference>
<dbReference type="PROSITE" id="PS50009">
    <property type="entry name" value="RASGEF_CAT"/>
    <property type="match status" value="1"/>
</dbReference>
<protein>
    <submittedName>
        <fullName evidence="6">Guanine nucleotide exchange factor LTE1</fullName>
    </submittedName>
</protein>
<proteinExistence type="predicted"/>
<dbReference type="OrthoDB" id="10254377at2759"/>
<comment type="caution">
    <text evidence="6">The sequence shown here is derived from an EMBL/GenBank/DDBJ whole genome shotgun (WGS) entry which is preliminary data.</text>
</comment>
<sequence>MPDSDPQSSVPSPTTPSSTGFSARTVRRSLSISSSGKAFTIGVRYGNLYLKPSPTATDTILKLQPPRNSFYDSPSPNRTFDTFCSDYHGTGTLKPILTADGRRKNEECVPTFLSTSEEAVLPFNTPPDRFASPSRNISSNPSILSVFPGLNTPCRSTMDTGADPLASIRAIRNIDTPVRSQTPSWMLEPISPELFDVLSFPPASVDPSVVQFDARSGILTAATPPRLVTAITSAESLDYDLMGDFFLTYRLFLSPTLLLRLLEARIIWALSRDDDIGRIVRIRTFVALRHWILNYFADDFVSSISLRNMFAKFLNELANEDCIAYSLRDQRIVSELKRCWVRACEIYWEIPSNRASCDITPDIRVNAGGPLPGRKELVTRTYSQNLSAAIIRRHSKSKSDDWTEKKYCTPRKTYSRISPFTSSSTRHRASSIAESIHSNATPSPVITRYLPLPQTSLVRGGGKLPTPLFGWTGSNFEETPKKTNGMRKMFLTMKKRLKAMQGEELPRPVSALRCVGDIPLQGRSSLAGKGFRIDLLGAGTTELWDDTPPCNVADTLVVEPPEDFMDPEILKIVQAQRSPTPLDSPSATAQKVVSVDPIASSPNVSDLPESSPRSCIPKRNLRRKPGGDLKIAHTVSDLLPERPRSGSTFSTANHGSVISPQFGRFSHTPSVDVPCESSTPAASLNLGVTLENGMLALTDIPSDDDSDNGGVSTALLKLEGRYHRKTKICSEHKIRDSGLGSDNIPKSLSNSNSIASPLVDGIKDYSQRKQRHRQVVKVMGGEREALTIPDVMIEEVLDEEAGPSRDFEKEIEQLAIADFCSPDSAQLQRILTSETTNIQSMLPQHKFPHRKVATSLSIHLPFILAYDSLILARQLTLIERDAIIEVDWQELAHMTWIGNADIIVRDWVSIVSNTKITGISLVIARFNLMCSWVASEIAMTQKLEERIKVVEKFIHLAMHSYRLSNFATFIQILLALQSPHVAKLRRTWRGVSNADLKVLRELETVASPLRNWRNLRMVMEVDDPDQKECIPFIGIYLSDLIFNAQRPDRVPTLSMPQEMLVNFDRHRTTAGIIKKVLGMIEKARGYSFESIEEPFQRCLWLAALDESGLQRCADQIE</sequence>
<feature type="region of interest" description="Disordered" evidence="3">
    <location>
        <begin position="599"/>
        <end position="623"/>
    </location>
</feature>
<dbReference type="PANTHER" id="PTHR23113:SF363">
    <property type="entry name" value="PROTEIN SON OF SEVENLESS"/>
    <property type="match status" value="1"/>
</dbReference>
<dbReference type="PROSITE" id="PS50212">
    <property type="entry name" value="RASGEF_NTER"/>
    <property type="match status" value="1"/>
</dbReference>
<evidence type="ECO:0000313" key="6">
    <source>
        <dbReference type="EMBL" id="OLL23620.1"/>
    </source>
</evidence>
<gene>
    <name evidence="6" type="ORF">NEOLI_003034</name>
</gene>
<organism evidence="6 7">
    <name type="scientific">Neolecta irregularis (strain DAH-3)</name>
    <dbReference type="NCBI Taxonomy" id="1198029"/>
    <lineage>
        <taxon>Eukaryota</taxon>
        <taxon>Fungi</taxon>
        <taxon>Dikarya</taxon>
        <taxon>Ascomycota</taxon>
        <taxon>Taphrinomycotina</taxon>
        <taxon>Neolectales</taxon>
        <taxon>Neolectaceae</taxon>
        <taxon>Neolecta</taxon>
    </lineage>
</organism>
<feature type="compositionally biased region" description="Low complexity" evidence="3">
    <location>
        <begin position="1"/>
        <end position="19"/>
    </location>
</feature>
<dbReference type="SMART" id="SM00147">
    <property type="entry name" value="RasGEF"/>
    <property type="match status" value="1"/>
</dbReference>
<dbReference type="Proteomes" id="UP000186594">
    <property type="component" value="Unassembled WGS sequence"/>
</dbReference>
<dbReference type="OMA" id="WVCSEIL"/>
<evidence type="ECO:0000256" key="3">
    <source>
        <dbReference type="SAM" id="MobiDB-lite"/>
    </source>
</evidence>
<evidence type="ECO:0000313" key="7">
    <source>
        <dbReference type="Proteomes" id="UP000186594"/>
    </source>
</evidence>
<dbReference type="Pfam" id="PF00618">
    <property type="entry name" value="RasGEF_N"/>
    <property type="match status" value="1"/>
</dbReference>
<keyword evidence="7" id="KW-1185">Reference proteome</keyword>